<dbReference type="PANTHER" id="PTHR46211:SF1">
    <property type="entry name" value="GLYCEROPHOSPHODIESTER PHOSPHODIESTERASE, CYTOPLASMIC"/>
    <property type="match status" value="1"/>
</dbReference>
<evidence type="ECO:0000313" key="2">
    <source>
        <dbReference type="EMBL" id="KCZ60431.1"/>
    </source>
</evidence>
<dbReference type="PATRIC" id="fig|1280948.3.peg.2152"/>
<organism evidence="2 3">
    <name type="scientific">Hyphomonas atlantica</name>
    <dbReference type="NCBI Taxonomy" id="1280948"/>
    <lineage>
        <taxon>Bacteria</taxon>
        <taxon>Pseudomonadati</taxon>
        <taxon>Pseudomonadota</taxon>
        <taxon>Alphaproteobacteria</taxon>
        <taxon>Hyphomonadales</taxon>
        <taxon>Hyphomonadaceae</taxon>
        <taxon>Hyphomonas</taxon>
    </lineage>
</organism>
<dbReference type="Gene3D" id="3.20.20.190">
    <property type="entry name" value="Phosphatidylinositol (PI) phosphodiesterase"/>
    <property type="match status" value="1"/>
</dbReference>
<sequence>MAKRFVLADYLYAHRGLWTGHEAPENTHAAFDAAAKHGLGMEFDIRPASGGDPVIHHDETLERMASRPDRVEEQSIDVLRNVQIAGAHNLHSFESLLASWHHDLPLLTEMKIDGQTDPQEFGRKTGKMLQTYPGLAAAMSFSEPAVRALPKDVMRGQLIGPSHKIGRERFNEILERALADHIDYVAINITDVDGIRAHVPDDYPIVCWTVRTLDEVRIAVHENVAIIFEHLDPALVSAYALP</sequence>
<comment type="caution">
    <text evidence="2">The sequence shown here is derived from an EMBL/GenBank/DDBJ whole genome shotgun (WGS) entry which is preliminary data.</text>
</comment>
<protein>
    <recommendedName>
        <fullName evidence="1">GP-PDE domain-containing protein</fullName>
    </recommendedName>
</protein>
<feature type="domain" description="GP-PDE" evidence="1">
    <location>
        <begin position="9"/>
        <end position="239"/>
    </location>
</feature>
<evidence type="ECO:0000313" key="3">
    <source>
        <dbReference type="Proteomes" id="UP000024547"/>
    </source>
</evidence>
<dbReference type="STRING" id="1280948.HY36_05485"/>
<dbReference type="AlphaFoldDB" id="A0A059E0H2"/>
<dbReference type="InterPro" id="IPR030395">
    <property type="entry name" value="GP_PDE_dom"/>
</dbReference>
<dbReference type="EMBL" id="AWFH01000023">
    <property type="protein sequence ID" value="KCZ60431.1"/>
    <property type="molecule type" value="Genomic_DNA"/>
</dbReference>
<dbReference type="OrthoDB" id="384721at2"/>
<dbReference type="GO" id="GO:0008081">
    <property type="term" value="F:phosphoric diester hydrolase activity"/>
    <property type="evidence" value="ECO:0007669"/>
    <property type="project" value="InterPro"/>
</dbReference>
<dbReference type="Pfam" id="PF03009">
    <property type="entry name" value="GDPD"/>
    <property type="match status" value="1"/>
</dbReference>
<dbReference type="RefSeq" id="WP_035552279.1">
    <property type="nucleotide sequence ID" value="NZ_AWFH01000023.1"/>
</dbReference>
<dbReference type="PROSITE" id="PS51704">
    <property type="entry name" value="GP_PDE"/>
    <property type="match status" value="1"/>
</dbReference>
<dbReference type="InterPro" id="IPR017946">
    <property type="entry name" value="PLC-like_Pdiesterase_TIM-brl"/>
</dbReference>
<proteinExistence type="predicted"/>
<gene>
    <name evidence="2" type="ORF">HY36_05485</name>
</gene>
<dbReference type="PANTHER" id="PTHR46211">
    <property type="entry name" value="GLYCEROPHOSPHORYL DIESTER PHOSPHODIESTERASE"/>
    <property type="match status" value="1"/>
</dbReference>
<reference evidence="2 3" key="1">
    <citation type="journal article" date="2014" name="Antonie Van Leeuwenhoek">
        <title>Hyphomonas beringensis sp. nov. and Hyphomonas chukchiensis sp. nov., isolated from surface seawater of the Bering Sea and Chukchi Sea.</title>
        <authorList>
            <person name="Li C."/>
            <person name="Lai Q."/>
            <person name="Li G."/>
            <person name="Dong C."/>
            <person name="Wang J."/>
            <person name="Liao Y."/>
            <person name="Shao Z."/>
        </authorList>
    </citation>
    <scope>NUCLEOTIDE SEQUENCE [LARGE SCALE GENOMIC DNA]</scope>
    <source>
        <strain evidence="2 3">22II1-22F38</strain>
    </source>
</reference>
<accession>A0A059E0H2</accession>
<dbReference type="GO" id="GO:0006629">
    <property type="term" value="P:lipid metabolic process"/>
    <property type="evidence" value="ECO:0007669"/>
    <property type="project" value="InterPro"/>
</dbReference>
<keyword evidence="3" id="KW-1185">Reference proteome</keyword>
<dbReference type="SUPFAM" id="SSF51695">
    <property type="entry name" value="PLC-like phosphodiesterases"/>
    <property type="match status" value="1"/>
</dbReference>
<evidence type="ECO:0000259" key="1">
    <source>
        <dbReference type="PROSITE" id="PS51704"/>
    </source>
</evidence>
<name>A0A059E0H2_9PROT</name>
<dbReference type="eggNOG" id="COG0584">
    <property type="taxonomic scope" value="Bacteria"/>
</dbReference>
<dbReference type="Proteomes" id="UP000024547">
    <property type="component" value="Unassembled WGS sequence"/>
</dbReference>